<dbReference type="InterPro" id="IPR041286">
    <property type="entry name" value="MBG_2"/>
</dbReference>
<evidence type="ECO:0000313" key="8">
    <source>
        <dbReference type="Proteomes" id="UP001300692"/>
    </source>
</evidence>
<dbReference type="EMBL" id="JAOYOD010000001">
    <property type="protein sequence ID" value="MCV9388425.1"/>
    <property type="molecule type" value="Genomic_DNA"/>
</dbReference>
<sequence length="1045" mass="113034">MRRFRSRSSDQNCVPRKTAFVFLLVVLFLCQNAIGQNITEVEYFFDEDPGVGSAIGMTISSSIDIDLSESLTQGLSQGFHVLSVRAKNENGYWGFAERRTFFVPSVAIAEPTPSDITAMEYYIDHDPGVGAATPITISSADAVELSNEIIDASALSAGFHSIFIRTQNADDIWGLPESRAFYVTAEAAGADPIADIAVLEYFFDEDPGVGQATGITISAGQTLEIDELIPQSLSTGYHQIYIRAQNTNGTWGLNERRTIYVKPEVIASTTSNIARLEYFINQDAGLGDGIALTLDPAAEINIENLIIDPEEDLPLGTNTFGVRAQNAEGQWGFTEIREFEVEDDCIHPVANFEIDLACEGEEVTFTDISSNLQEDASYTWYLDGAELVDESSSILSMIFENSGEYSMSLVVKQGQICKDSTGATFNIKKKPIVVFSADPVYLGEPTSYEVDTFYANPSASWVWDFDGDGHVDDQTVGNNTYTFSAIGTYTSTLSISDGVGCEASYTREIEVLEESSIILIPDVEISVFDGLDNSGTEISNHQETKIDLGEILVGETVTRSFTIENSGTDILAISSILSSDQHFSVSEVPAEVAALGMDSFSISFISTVAGLFSSSIIIENEDADESVFVINVVANVLQKPLPTLIMDLGDITYGDEDFALQASSNSTGLITYASSDESIISITDGVASVVGTGPCQITAHQASSDEFLSTKVISSIAVQKKVLFVFADPISKKYGDTNPELGLNYSGFVDGETVSNLVVPPIANTNCNELSEVGSYTINVIVGTDDHYDVVAINGELEVVKTELLVSADDLSKTYGDSNPELSITYEGFVNEEGLEVLDSAPSTETVANELSPVGAYVIEVIAGSDNNYEIVTEDAELEVRKAQLTITADDQTKMAGFDNPELTLSYAGFVNDEDETAIIPPSVHTTASLDSDEGTYEIFLTGGSGDNYELTLVNGTLTVKPSNILSADNPETTLTIYPNPCLDQFYIRGLEAKAALSIIDLQGKQVAYFDQAQEKYDIRSLKSGIYFVKIQSKNDSHSFKLVKP</sequence>
<keyword evidence="3" id="KW-0963">Cytoplasm</keyword>
<name>A0ABT3CY68_9BACT</name>
<dbReference type="Pfam" id="PF18676">
    <property type="entry name" value="MBG_2"/>
    <property type="match status" value="3"/>
</dbReference>
<comment type="subcellular location">
    <subcellularLocation>
        <location evidence="1">Cell projection</location>
        <location evidence="1">Cilium</location>
    </subcellularLocation>
    <subcellularLocation>
        <location evidence="2">Cytoplasm</location>
    </subcellularLocation>
</comment>
<evidence type="ECO:0000256" key="1">
    <source>
        <dbReference type="ARBA" id="ARBA00004138"/>
    </source>
</evidence>
<evidence type="ECO:0000256" key="4">
    <source>
        <dbReference type="ARBA" id="ARBA00023069"/>
    </source>
</evidence>
<accession>A0ABT3CY68</accession>
<gene>
    <name evidence="7" type="ORF">N7U62_17205</name>
</gene>
<dbReference type="InterPro" id="IPR053879">
    <property type="entry name" value="HYDIN_VesB_CFA65-like_Ig"/>
</dbReference>
<dbReference type="Pfam" id="PF18962">
    <property type="entry name" value="Por_Secre_tail"/>
    <property type="match status" value="1"/>
</dbReference>
<dbReference type="Proteomes" id="UP001300692">
    <property type="component" value="Unassembled WGS sequence"/>
</dbReference>
<dbReference type="CDD" id="cd00146">
    <property type="entry name" value="PKD"/>
    <property type="match status" value="2"/>
</dbReference>
<dbReference type="Pfam" id="PF22544">
    <property type="entry name" value="HYDIN_VesB_CFA65-like_Ig"/>
    <property type="match status" value="1"/>
</dbReference>
<organism evidence="7 8">
    <name type="scientific">Reichenbachiella ulvae</name>
    <dbReference type="NCBI Taxonomy" id="2980104"/>
    <lineage>
        <taxon>Bacteria</taxon>
        <taxon>Pseudomonadati</taxon>
        <taxon>Bacteroidota</taxon>
        <taxon>Cytophagia</taxon>
        <taxon>Cytophagales</taxon>
        <taxon>Reichenbachiellaceae</taxon>
        <taxon>Reichenbachiella</taxon>
    </lineage>
</organism>
<keyword evidence="8" id="KW-1185">Reference proteome</keyword>
<keyword evidence="5" id="KW-0966">Cell projection</keyword>
<evidence type="ECO:0000259" key="6">
    <source>
        <dbReference type="PROSITE" id="PS50093"/>
    </source>
</evidence>
<dbReference type="SUPFAM" id="SSF49299">
    <property type="entry name" value="PKD domain"/>
    <property type="match status" value="2"/>
</dbReference>
<dbReference type="NCBIfam" id="TIGR04183">
    <property type="entry name" value="Por_Secre_tail"/>
    <property type="match status" value="1"/>
</dbReference>
<dbReference type="PROSITE" id="PS50093">
    <property type="entry name" value="PKD"/>
    <property type="match status" value="1"/>
</dbReference>
<dbReference type="InterPro" id="IPR000601">
    <property type="entry name" value="PKD_dom"/>
</dbReference>
<dbReference type="InterPro" id="IPR022409">
    <property type="entry name" value="PKD/Chitinase_dom"/>
</dbReference>
<dbReference type="Gene3D" id="2.60.40.10">
    <property type="entry name" value="Immunoglobulins"/>
    <property type="match status" value="3"/>
</dbReference>
<evidence type="ECO:0000313" key="7">
    <source>
        <dbReference type="EMBL" id="MCV9388425.1"/>
    </source>
</evidence>
<reference evidence="7 8" key="1">
    <citation type="submission" date="2022-10" db="EMBL/GenBank/DDBJ databases">
        <title>Comparative genomics and taxonomic characterization of three novel marine species of genus Reichenbachiella exhibiting antioxidant and polysaccharide degradation activities.</title>
        <authorList>
            <person name="Muhammad N."/>
            <person name="Lee Y.-J."/>
            <person name="Ko J."/>
            <person name="Kim S.-G."/>
        </authorList>
    </citation>
    <scope>NUCLEOTIDE SEQUENCE [LARGE SCALE GENOMIC DNA]</scope>
    <source>
        <strain evidence="7 8">ABR2-5</strain>
    </source>
</reference>
<dbReference type="RefSeq" id="WP_264139291.1">
    <property type="nucleotide sequence ID" value="NZ_JAOYOD010000001.1"/>
</dbReference>
<dbReference type="InterPro" id="IPR013783">
    <property type="entry name" value="Ig-like_fold"/>
</dbReference>
<dbReference type="Gene3D" id="3.30.160.710">
    <property type="match status" value="3"/>
</dbReference>
<comment type="caution">
    <text evidence="7">The sequence shown here is derived from an EMBL/GenBank/DDBJ whole genome shotgun (WGS) entry which is preliminary data.</text>
</comment>
<keyword evidence="4" id="KW-0969">Cilium</keyword>
<dbReference type="NCBIfam" id="NF012200">
    <property type="entry name" value="choice_anch_D"/>
    <property type="match status" value="1"/>
</dbReference>
<evidence type="ECO:0000256" key="3">
    <source>
        <dbReference type="ARBA" id="ARBA00022490"/>
    </source>
</evidence>
<evidence type="ECO:0000256" key="5">
    <source>
        <dbReference type="ARBA" id="ARBA00023273"/>
    </source>
</evidence>
<dbReference type="SMART" id="SM00089">
    <property type="entry name" value="PKD"/>
    <property type="match status" value="2"/>
</dbReference>
<dbReference type="InterPro" id="IPR035986">
    <property type="entry name" value="PKD_dom_sf"/>
</dbReference>
<evidence type="ECO:0000256" key="2">
    <source>
        <dbReference type="ARBA" id="ARBA00004496"/>
    </source>
</evidence>
<protein>
    <submittedName>
        <fullName evidence="7">T9SS type A sorting domain-containing protein</fullName>
    </submittedName>
</protein>
<proteinExistence type="predicted"/>
<dbReference type="InterPro" id="IPR026444">
    <property type="entry name" value="Secre_tail"/>
</dbReference>
<feature type="domain" description="PKD" evidence="6">
    <location>
        <begin position="456"/>
        <end position="518"/>
    </location>
</feature>